<accession>A0AAN8EFV7</accession>
<dbReference type="AlphaFoldDB" id="A0AAN8EFV7"/>
<evidence type="ECO:0000313" key="2">
    <source>
        <dbReference type="Proteomes" id="UP001316803"/>
    </source>
</evidence>
<organism evidence="1 2">
    <name type="scientific">Knufia fluminis</name>
    <dbReference type="NCBI Taxonomy" id="191047"/>
    <lineage>
        <taxon>Eukaryota</taxon>
        <taxon>Fungi</taxon>
        <taxon>Dikarya</taxon>
        <taxon>Ascomycota</taxon>
        <taxon>Pezizomycotina</taxon>
        <taxon>Eurotiomycetes</taxon>
        <taxon>Chaetothyriomycetidae</taxon>
        <taxon>Chaetothyriales</taxon>
        <taxon>Trichomeriaceae</taxon>
        <taxon>Knufia</taxon>
    </lineage>
</organism>
<dbReference type="InterPro" id="IPR053037">
    <property type="entry name" value="Pericyclase_pydY-like"/>
</dbReference>
<keyword evidence="2" id="KW-1185">Reference proteome</keyword>
<dbReference type="Proteomes" id="UP001316803">
    <property type="component" value="Unassembled WGS sequence"/>
</dbReference>
<evidence type="ECO:0000313" key="1">
    <source>
        <dbReference type="EMBL" id="KAK5950558.1"/>
    </source>
</evidence>
<reference evidence="1 2" key="1">
    <citation type="submission" date="2022-12" db="EMBL/GenBank/DDBJ databases">
        <title>Genomic features and morphological characterization of a novel Knufia sp. strain isolated from spacecraft assembly facility.</title>
        <authorList>
            <person name="Teixeira M."/>
            <person name="Chander A.M."/>
            <person name="Stajich J.E."/>
            <person name="Venkateswaran K."/>
        </authorList>
    </citation>
    <scope>NUCLEOTIDE SEQUENCE [LARGE SCALE GENOMIC DNA]</scope>
    <source>
        <strain evidence="1 2">FJI-L2-BK-P2</strain>
    </source>
</reference>
<gene>
    <name evidence="1" type="ORF">OHC33_008501</name>
</gene>
<dbReference type="PANTHER" id="PTHR38115:SF1">
    <property type="entry name" value="LIPOCALIN-LIKE DOMAIN-CONTAINING PROTEIN"/>
    <property type="match status" value="1"/>
</dbReference>
<dbReference type="PANTHER" id="PTHR38115">
    <property type="entry name" value="LIPOCALIN-LIKE DOMAIN-CONTAINING PROTEIN"/>
    <property type="match status" value="1"/>
</dbReference>
<proteinExistence type="predicted"/>
<sequence length="218" mass="24275">MASPPEVTIKNLSGKFVMNKSLSDDTNNLLALQGISWLTRKAIGLATVVLTIKEYTDNKGSIHIDITSNASGLSSTQEDRTLDWQDRPHKDKIFGNVAGRSRMVNLSTGKLEPCVSYSEAELQFLQAKFLKDGKTTSKFEDESALVQSYVKNQDSGYGWTAEQIWGFEQVNGKRYYTRRVVVKNAKGDKTEKVRLVYDYQGPAGKESAEDDGLAYGEE</sequence>
<comment type="caution">
    <text evidence="1">The sequence shown here is derived from an EMBL/GenBank/DDBJ whole genome shotgun (WGS) entry which is preliminary data.</text>
</comment>
<protein>
    <submittedName>
        <fullName evidence="1">Uncharacterized protein</fullName>
    </submittedName>
</protein>
<name>A0AAN8EFV7_9EURO</name>
<dbReference type="EMBL" id="JAKLMC020000026">
    <property type="protein sequence ID" value="KAK5950558.1"/>
    <property type="molecule type" value="Genomic_DNA"/>
</dbReference>